<keyword evidence="2" id="KW-0808">Transferase</keyword>
<dbReference type="GO" id="GO:0016020">
    <property type="term" value="C:membrane"/>
    <property type="evidence" value="ECO:0007669"/>
    <property type="project" value="InterPro"/>
</dbReference>
<reference evidence="3" key="1">
    <citation type="submission" date="2020-05" db="EMBL/GenBank/DDBJ databases">
        <title>Phylogenomic resolution of chytrid fungi.</title>
        <authorList>
            <person name="Stajich J.E."/>
            <person name="Amses K."/>
            <person name="Simmons R."/>
            <person name="Seto K."/>
            <person name="Myers J."/>
            <person name="Bonds A."/>
            <person name="Quandt C.A."/>
            <person name="Barry K."/>
            <person name="Liu P."/>
            <person name="Grigoriev I."/>
            <person name="Longcore J.E."/>
            <person name="James T.Y."/>
        </authorList>
    </citation>
    <scope>NUCLEOTIDE SEQUENCE</scope>
    <source>
        <strain evidence="3">JEL0379</strain>
    </source>
</reference>
<dbReference type="PANTHER" id="PTHR31121:SF6">
    <property type="entry name" value="ALPHA-1,2 MANNOSYLTRANSFERASE KTR1"/>
    <property type="match status" value="1"/>
</dbReference>
<evidence type="ECO:0000256" key="2">
    <source>
        <dbReference type="ARBA" id="ARBA00022679"/>
    </source>
</evidence>
<protein>
    <submittedName>
        <fullName evidence="3">Alpha 1,2-mannosyltransferase 2.4.1</fullName>
    </submittedName>
</protein>
<proteinExistence type="inferred from homology"/>
<dbReference type="GO" id="GO:0000026">
    <property type="term" value="F:alpha-1,2-mannosyltransferase activity"/>
    <property type="evidence" value="ECO:0007669"/>
    <property type="project" value="TreeGrafter"/>
</dbReference>
<dbReference type="EMBL" id="JADGJQ010000010">
    <property type="protein sequence ID" value="KAJ3182056.1"/>
    <property type="molecule type" value="Genomic_DNA"/>
</dbReference>
<dbReference type="Gene3D" id="3.90.550.10">
    <property type="entry name" value="Spore Coat Polysaccharide Biosynthesis Protein SpsA, Chain A"/>
    <property type="match status" value="1"/>
</dbReference>
<keyword evidence="4" id="KW-1185">Reference proteome</keyword>
<dbReference type="AlphaFoldDB" id="A0AAD5XT60"/>
<dbReference type="Proteomes" id="UP001212152">
    <property type="component" value="Unassembled WGS sequence"/>
</dbReference>
<dbReference type="InterPro" id="IPR029044">
    <property type="entry name" value="Nucleotide-diphossugar_trans"/>
</dbReference>
<comment type="caution">
    <text evidence="3">The sequence shown here is derived from an EMBL/GenBank/DDBJ whole genome shotgun (WGS) entry which is preliminary data.</text>
</comment>
<dbReference type="GO" id="GO:0000032">
    <property type="term" value="P:cell wall mannoprotein biosynthetic process"/>
    <property type="evidence" value="ECO:0007669"/>
    <property type="project" value="TreeGrafter"/>
</dbReference>
<dbReference type="Pfam" id="PF01793">
    <property type="entry name" value="Glyco_transf_15"/>
    <property type="match status" value="1"/>
</dbReference>
<evidence type="ECO:0000313" key="3">
    <source>
        <dbReference type="EMBL" id="KAJ3182056.1"/>
    </source>
</evidence>
<accession>A0AAD5XT60</accession>
<dbReference type="InterPro" id="IPR002685">
    <property type="entry name" value="Glyco_trans_15"/>
</dbReference>
<organism evidence="3 4">
    <name type="scientific">Geranomyces variabilis</name>
    <dbReference type="NCBI Taxonomy" id="109894"/>
    <lineage>
        <taxon>Eukaryota</taxon>
        <taxon>Fungi</taxon>
        <taxon>Fungi incertae sedis</taxon>
        <taxon>Chytridiomycota</taxon>
        <taxon>Chytridiomycota incertae sedis</taxon>
        <taxon>Chytridiomycetes</taxon>
        <taxon>Spizellomycetales</taxon>
        <taxon>Powellomycetaceae</taxon>
        <taxon>Geranomyces</taxon>
    </lineage>
</organism>
<dbReference type="SUPFAM" id="SSF53448">
    <property type="entry name" value="Nucleotide-diphospho-sugar transferases"/>
    <property type="match status" value="1"/>
</dbReference>
<sequence>MRGLAVPLGVLALVWSYLLAATPLYRRLERKYQVLSSPLPALANERGPWPAAPGPRAKAAIVMLARNSDVDDVIHTLRTFEPTFNGRYRYPYVFLNDKPWSLAFRSRIVASLTKIRGAEPGAPPPDVRFGLIPTEHWSYPPHVDQAKARRCMQEMQRAGVPYAAKESYHHMCRFQSGFFFKHELLAEFDWYWRLEPDVDYFCPLHYDPFQLLVARNASYGFNILAPEFMDTIPSLSTTLESYMSAHNIPTPPPTLQLMWDNQTDTYNGLHFWSNFEIASLRWLRSAEYAKFFKFLDQTGNFYYERWGDAPVHSVAAGMLLAPHQVHYFEDVGYRHGDRVHCPAAKEKKGVYGPCGCDLEEIKSRRVWWGKWVYKDRWRNELERWRAWAAVWQKI</sequence>
<dbReference type="GO" id="GO:0005794">
    <property type="term" value="C:Golgi apparatus"/>
    <property type="evidence" value="ECO:0007669"/>
    <property type="project" value="TreeGrafter"/>
</dbReference>
<evidence type="ECO:0000256" key="1">
    <source>
        <dbReference type="ARBA" id="ARBA00007677"/>
    </source>
</evidence>
<dbReference type="GO" id="GO:0006487">
    <property type="term" value="P:protein N-linked glycosylation"/>
    <property type="evidence" value="ECO:0007669"/>
    <property type="project" value="TreeGrafter"/>
</dbReference>
<comment type="similarity">
    <text evidence="1">Belongs to the glycosyltransferase 15 family.</text>
</comment>
<dbReference type="PANTHER" id="PTHR31121">
    <property type="entry name" value="ALPHA-1,2 MANNOSYLTRANSFERASE KTR1"/>
    <property type="match status" value="1"/>
</dbReference>
<evidence type="ECO:0000313" key="4">
    <source>
        <dbReference type="Proteomes" id="UP001212152"/>
    </source>
</evidence>
<name>A0AAD5XT60_9FUNG</name>
<gene>
    <name evidence="3" type="primary">KRE2_1</name>
    <name evidence="3" type="ORF">HDU87_000399</name>
</gene>